<evidence type="ECO:0000313" key="2">
    <source>
        <dbReference type="EMBL" id="EGG17488.1"/>
    </source>
</evidence>
<feature type="compositionally biased region" description="Low complexity" evidence="1">
    <location>
        <begin position="230"/>
        <end position="254"/>
    </location>
</feature>
<dbReference type="PANTHER" id="PTHR31315:SF1">
    <property type="entry name" value="PROTEIN SIP5"/>
    <property type="match status" value="1"/>
</dbReference>
<dbReference type="GO" id="GO:0005737">
    <property type="term" value="C:cytoplasm"/>
    <property type="evidence" value="ECO:0007669"/>
    <property type="project" value="TreeGrafter"/>
</dbReference>
<dbReference type="KEGG" id="dfa:DFA_08484"/>
<protein>
    <submittedName>
        <fullName evidence="2">Uncharacterized protein</fullName>
    </submittedName>
</protein>
<dbReference type="OrthoDB" id="21471at2759"/>
<dbReference type="STRING" id="1054147.F4Q2M1"/>
<dbReference type="InterPro" id="IPR039301">
    <property type="entry name" value="Sip5/DA2"/>
</dbReference>
<organism evidence="2 3">
    <name type="scientific">Cavenderia fasciculata</name>
    <name type="common">Slime mold</name>
    <name type="synonym">Dictyostelium fasciculatum</name>
    <dbReference type="NCBI Taxonomy" id="261658"/>
    <lineage>
        <taxon>Eukaryota</taxon>
        <taxon>Amoebozoa</taxon>
        <taxon>Evosea</taxon>
        <taxon>Eumycetozoa</taxon>
        <taxon>Dictyostelia</taxon>
        <taxon>Acytosteliales</taxon>
        <taxon>Cavenderiaceae</taxon>
        <taxon>Cavenderia</taxon>
    </lineage>
</organism>
<feature type="compositionally biased region" description="Low complexity" evidence="1">
    <location>
        <begin position="205"/>
        <end position="221"/>
    </location>
</feature>
<accession>F4Q2M1</accession>
<feature type="region of interest" description="Disordered" evidence="1">
    <location>
        <begin position="285"/>
        <end position="347"/>
    </location>
</feature>
<feature type="region of interest" description="Disordered" evidence="1">
    <location>
        <begin position="596"/>
        <end position="645"/>
    </location>
</feature>
<feature type="compositionally biased region" description="Low complexity" evidence="1">
    <location>
        <begin position="149"/>
        <end position="166"/>
    </location>
</feature>
<feature type="compositionally biased region" description="Low complexity" evidence="1">
    <location>
        <begin position="771"/>
        <end position="793"/>
    </location>
</feature>
<sequence>MGNSASKRGGDQDTKFTLVTGIYKDCDWDPKVIRKLVLDKKISPLYPGVDTEAPSLEECPICLLKPMAELSTILCPFCNHSSYGVVYTGPLSQEEVQKDEIEKAKVLELTIQMKKEENEKAKVGGFSPPKTLVPPPIVYSPPPPPRNIPPSRNTRSSSQSHSQNSSFQDMIYSGSYSEKEVEELMVLEAIRLSLQQQTPPPPFPTTTASTSPSSSIAPTNTDNSSSNHINNGNDDTTTTTTTTTSTNNNNNNVNKNEQDEEFLDEIEDLEMKLSNIEIEIDQMDEKKVDQQQQQVEQVKEEDKEKEEEEVEEETSTTNTTIPLPKPIDSQVENTQAIGKQEEEEKKSKKNFFAEDEDFSFNVSTDALKKISGTGDNHNNNNMNNNNVNSELVNKSDNNKCNNNVSNNNNNNNNSIFEDDDSYNISIKSPSKTVQTLTTVSTTVSTSTTTTTTTTTSTTTTTTTLGDQEALLAITSPLATGKEPITSTNTGGATPSSNSNLSLGLITGGDDNQSLYHSNCATVSTSILDDHSNIDVELRSEGSIFSREEMTSQDEYFLEREEDTDPMNLGGQGVSGATPSGFSLFDEKLHRSLYNLSHSRQSSTNSNASDLLSTKSHLKSKSNSKLGGSFYKQSKQESTSDTISVHSCSDDGIGSSGNSLIINSMMVIGASGNNTSSPSVPNKETPLTTAVKLAKTNNSNMNMNMNERLIASSSEDSIQMETSSINSMATTAIKTDDLTTSSDLFLNNIQNEPEEIKEEEEEDTEDREQVEEVGQQGINNNNNSNSELEQQQQQEEQDNEDILNKNEFSTQPYLVNNTTLSNSLNISNDCTH</sequence>
<gene>
    <name evidence="2" type="ORF">DFA_08484</name>
</gene>
<feature type="compositionally biased region" description="Acidic residues" evidence="1">
    <location>
        <begin position="303"/>
        <end position="314"/>
    </location>
</feature>
<feature type="compositionally biased region" description="Polar residues" evidence="1">
    <location>
        <begin position="596"/>
        <end position="607"/>
    </location>
</feature>
<reference evidence="3" key="1">
    <citation type="journal article" date="2011" name="Genome Res.">
        <title>Phylogeny-wide analysis of social amoeba genomes highlights ancient origins for complex intercellular communication.</title>
        <authorList>
            <person name="Heidel A.J."/>
            <person name="Lawal H.M."/>
            <person name="Felder M."/>
            <person name="Schilde C."/>
            <person name="Helps N.R."/>
            <person name="Tunggal B."/>
            <person name="Rivero F."/>
            <person name="John U."/>
            <person name="Schleicher M."/>
            <person name="Eichinger L."/>
            <person name="Platzer M."/>
            <person name="Noegel A.A."/>
            <person name="Schaap P."/>
            <person name="Gloeckner G."/>
        </authorList>
    </citation>
    <scope>NUCLEOTIDE SEQUENCE [LARGE SCALE GENOMIC DNA]</scope>
    <source>
        <strain evidence="3">SH3</strain>
    </source>
</reference>
<feature type="compositionally biased region" description="Pro residues" evidence="1">
    <location>
        <begin position="131"/>
        <end position="148"/>
    </location>
</feature>
<feature type="compositionally biased region" description="Acidic residues" evidence="1">
    <location>
        <begin position="751"/>
        <end position="770"/>
    </location>
</feature>
<name>F4Q2M1_CACFS</name>
<feature type="region of interest" description="Disordered" evidence="1">
    <location>
        <begin position="749"/>
        <end position="809"/>
    </location>
</feature>
<dbReference type="RefSeq" id="XP_004355972.1">
    <property type="nucleotide sequence ID" value="XM_004355919.1"/>
</dbReference>
<dbReference type="AlphaFoldDB" id="F4Q2M1"/>
<dbReference type="EMBL" id="GL883021">
    <property type="protein sequence ID" value="EGG17488.1"/>
    <property type="molecule type" value="Genomic_DNA"/>
</dbReference>
<dbReference type="PANTHER" id="PTHR31315">
    <property type="entry name" value="PROTEIN SIP5"/>
    <property type="match status" value="1"/>
</dbReference>
<keyword evidence="3" id="KW-1185">Reference proteome</keyword>
<feature type="compositionally biased region" description="Polar residues" evidence="1">
    <location>
        <begin position="630"/>
        <end position="645"/>
    </location>
</feature>
<feature type="region of interest" description="Disordered" evidence="1">
    <location>
        <begin position="196"/>
        <end position="258"/>
    </location>
</feature>
<evidence type="ECO:0000256" key="1">
    <source>
        <dbReference type="SAM" id="MobiDB-lite"/>
    </source>
</evidence>
<dbReference type="Proteomes" id="UP000007797">
    <property type="component" value="Unassembled WGS sequence"/>
</dbReference>
<evidence type="ECO:0000313" key="3">
    <source>
        <dbReference type="Proteomes" id="UP000007797"/>
    </source>
</evidence>
<proteinExistence type="predicted"/>
<dbReference type="GeneID" id="14869511"/>
<feature type="region of interest" description="Disordered" evidence="1">
    <location>
        <begin position="120"/>
        <end position="168"/>
    </location>
</feature>